<reference evidence="1" key="1">
    <citation type="submission" date="2022-01" db="EMBL/GenBank/DDBJ databases">
        <title>Genome Sequence Resource for Two Populations of Ditylenchus destructor, the Migratory Endoparasitic Phytonematode.</title>
        <authorList>
            <person name="Zhang H."/>
            <person name="Lin R."/>
            <person name="Xie B."/>
        </authorList>
    </citation>
    <scope>NUCLEOTIDE SEQUENCE</scope>
    <source>
        <strain evidence="1">BazhouSP</strain>
    </source>
</reference>
<organism evidence="1 2">
    <name type="scientific">Ditylenchus destructor</name>
    <dbReference type="NCBI Taxonomy" id="166010"/>
    <lineage>
        <taxon>Eukaryota</taxon>
        <taxon>Metazoa</taxon>
        <taxon>Ecdysozoa</taxon>
        <taxon>Nematoda</taxon>
        <taxon>Chromadorea</taxon>
        <taxon>Rhabditida</taxon>
        <taxon>Tylenchina</taxon>
        <taxon>Tylenchomorpha</taxon>
        <taxon>Sphaerularioidea</taxon>
        <taxon>Anguinidae</taxon>
        <taxon>Anguininae</taxon>
        <taxon>Ditylenchus</taxon>
    </lineage>
</organism>
<sequence>MLHYERNLGLLEVWTAEAKELNMQSYVDELATIVYDAIEVVQSFSQIKQGPEYIKTAKVIGPPEKQKLRYIGKKKDFEANRQEFGKMFRVHIEKFFLPKVKANSHSGVLEKLMKDAVKIRNFVDKNWSKKTWYAKNTTTDMPDERFSEL</sequence>
<accession>A0AAD4MRH2</accession>
<proteinExistence type="predicted"/>
<dbReference type="AlphaFoldDB" id="A0AAD4MRH2"/>
<protein>
    <submittedName>
        <fullName evidence="1">Uncharacterized protein</fullName>
    </submittedName>
</protein>
<keyword evidence="2" id="KW-1185">Reference proteome</keyword>
<name>A0AAD4MRH2_9BILA</name>
<dbReference type="Proteomes" id="UP001201812">
    <property type="component" value="Unassembled WGS sequence"/>
</dbReference>
<dbReference type="EMBL" id="JAKKPZ010000204">
    <property type="protein sequence ID" value="KAI1698798.1"/>
    <property type="molecule type" value="Genomic_DNA"/>
</dbReference>
<evidence type="ECO:0000313" key="2">
    <source>
        <dbReference type="Proteomes" id="UP001201812"/>
    </source>
</evidence>
<evidence type="ECO:0000313" key="1">
    <source>
        <dbReference type="EMBL" id="KAI1698798.1"/>
    </source>
</evidence>
<comment type="caution">
    <text evidence="1">The sequence shown here is derived from an EMBL/GenBank/DDBJ whole genome shotgun (WGS) entry which is preliminary data.</text>
</comment>
<gene>
    <name evidence="1" type="ORF">DdX_17711</name>
</gene>